<dbReference type="STRING" id="1745343.A0A2J6PRE7"/>
<accession>A0A2J6PRE7</accession>
<reference evidence="10 11" key="1">
    <citation type="submission" date="2016-05" db="EMBL/GenBank/DDBJ databases">
        <title>A degradative enzymes factory behind the ericoid mycorrhizal symbiosis.</title>
        <authorList>
            <consortium name="DOE Joint Genome Institute"/>
            <person name="Martino E."/>
            <person name="Morin E."/>
            <person name="Grelet G."/>
            <person name="Kuo A."/>
            <person name="Kohler A."/>
            <person name="Daghino S."/>
            <person name="Barry K."/>
            <person name="Choi C."/>
            <person name="Cichocki N."/>
            <person name="Clum A."/>
            <person name="Copeland A."/>
            <person name="Hainaut M."/>
            <person name="Haridas S."/>
            <person name="Labutti K."/>
            <person name="Lindquist E."/>
            <person name="Lipzen A."/>
            <person name="Khouja H.-R."/>
            <person name="Murat C."/>
            <person name="Ohm R."/>
            <person name="Olson A."/>
            <person name="Spatafora J."/>
            <person name="Veneault-Fourrey C."/>
            <person name="Henrissat B."/>
            <person name="Grigoriev I."/>
            <person name="Martin F."/>
            <person name="Perotto S."/>
        </authorList>
    </citation>
    <scope>NUCLEOTIDE SEQUENCE [LARGE SCALE GENOMIC DNA]</scope>
    <source>
        <strain evidence="10 11">UAMH 7357</strain>
    </source>
</reference>
<evidence type="ECO:0000256" key="7">
    <source>
        <dbReference type="SAM" id="MobiDB-lite"/>
    </source>
</evidence>
<dbReference type="EC" id="4.6.1.16" evidence="5"/>
<dbReference type="EMBL" id="KZ613505">
    <property type="protein sequence ID" value="PMD16571.1"/>
    <property type="molecule type" value="Genomic_DNA"/>
</dbReference>
<dbReference type="OrthoDB" id="48041at2759"/>
<feature type="region of interest" description="Disordered" evidence="7">
    <location>
        <begin position="132"/>
        <end position="160"/>
    </location>
</feature>
<dbReference type="FunFam" id="3.40.1350.10:FF:000008">
    <property type="entry name" value="tRNA-splicing endonuclease subunit Sen34"/>
    <property type="match status" value="1"/>
</dbReference>
<feature type="domain" description="tRNA intron endonuclease catalytic" evidence="8">
    <location>
        <begin position="210"/>
        <end position="287"/>
    </location>
</feature>
<keyword evidence="2 5" id="KW-0819">tRNA processing</keyword>
<feature type="active site" evidence="6">
    <location>
        <position position="276"/>
    </location>
</feature>
<dbReference type="PANTHER" id="PTHR13070:SF0">
    <property type="entry name" value="TRNA-SPLICING ENDONUCLEASE SUBUNIT SEN34"/>
    <property type="match status" value="1"/>
</dbReference>
<evidence type="ECO:0000313" key="11">
    <source>
        <dbReference type="Proteomes" id="UP000235672"/>
    </source>
</evidence>
<organism evidence="10 11">
    <name type="scientific">Hyaloscypha hepaticicola</name>
    <dbReference type="NCBI Taxonomy" id="2082293"/>
    <lineage>
        <taxon>Eukaryota</taxon>
        <taxon>Fungi</taxon>
        <taxon>Dikarya</taxon>
        <taxon>Ascomycota</taxon>
        <taxon>Pezizomycotina</taxon>
        <taxon>Leotiomycetes</taxon>
        <taxon>Helotiales</taxon>
        <taxon>Hyaloscyphaceae</taxon>
        <taxon>Hyaloscypha</taxon>
    </lineage>
</organism>
<evidence type="ECO:0000259" key="9">
    <source>
        <dbReference type="Pfam" id="PF26577"/>
    </source>
</evidence>
<dbReference type="PANTHER" id="PTHR13070">
    <property type="entry name" value="TRNA-SPLICING ENDONUCLEASE SUBUNIT SEN34-RELATED"/>
    <property type="match status" value="1"/>
</dbReference>
<dbReference type="AlphaFoldDB" id="A0A2J6PRE7"/>
<dbReference type="PIRSF" id="PIRSF017250">
    <property type="entry name" value="tRNA_splic_SEN34"/>
    <property type="match status" value="1"/>
</dbReference>
<feature type="region of interest" description="Disordered" evidence="7">
    <location>
        <begin position="187"/>
        <end position="207"/>
    </location>
</feature>
<keyword evidence="3 5" id="KW-0456">Lyase</keyword>
<gene>
    <name evidence="10" type="ORF">NA56DRAFT_633291</name>
</gene>
<dbReference type="InterPro" id="IPR036167">
    <property type="entry name" value="tRNA_intron_Endo_cat-like_sf"/>
</dbReference>
<evidence type="ECO:0000259" key="8">
    <source>
        <dbReference type="Pfam" id="PF01974"/>
    </source>
</evidence>
<dbReference type="GO" id="GO:0000213">
    <property type="term" value="F:tRNA-intron lyase activity"/>
    <property type="evidence" value="ECO:0007669"/>
    <property type="project" value="UniProtKB-UniRule"/>
</dbReference>
<dbReference type="Pfam" id="PF26577">
    <property type="entry name" value="TSEN34_N"/>
    <property type="match status" value="1"/>
</dbReference>
<dbReference type="CDD" id="cd22363">
    <property type="entry name" value="tRNA-intron_lyase_C"/>
    <property type="match status" value="1"/>
</dbReference>
<feature type="domain" description="TSEN34 N-terminal" evidence="9">
    <location>
        <begin position="12"/>
        <end position="81"/>
    </location>
</feature>
<dbReference type="Pfam" id="PF01974">
    <property type="entry name" value="tRNA_int_endo"/>
    <property type="match status" value="1"/>
</dbReference>
<keyword evidence="10" id="KW-0540">Nuclease</keyword>
<evidence type="ECO:0000256" key="2">
    <source>
        <dbReference type="ARBA" id="ARBA00022694"/>
    </source>
</evidence>
<dbReference type="InterPro" id="IPR011856">
    <property type="entry name" value="tRNA_endonuc-like_dom_sf"/>
</dbReference>
<evidence type="ECO:0000256" key="6">
    <source>
        <dbReference type="PIRSR" id="PIRSR017250-50"/>
    </source>
</evidence>
<dbReference type="SUPFAM" id="SSF53032">
    <property type="entry name" value="tRNA-intron endonuclease catalytic domain-like"/>
    <property type="match status" value="1"/>
</dbReference>
<keyword evidence="10" id="KW-0378">Hydrolase</keyword>
<dbReference type="InterPro" id="IPR006677">
    <property type="entry name" value="tRNA_intron_Endonuc_cat-like"/>
</dbReference>
<evidence type="ECO:0000313" key="10">
    <source>
        <dbReference type="EMBL" id="PMD16571.1"/>
    </source>
</evidence>
<name>A0A2J6PRE7_9HELO</name>
<dbReference type="InterPro" id="IPR016690">
    <property type="entry name" value="TSEN34"/>
</dbReference>
<evidence type="ECO:0000256" key="1">
    <source>
        <dbReference type="ARBA" id="ARBA00008078"/>
    </source>
</evidence>
<sequence length="305" mass="33446">MAEPYDSVSEPIPISLIAGRYLLFDVNVVTYLRRSHNICGSLIGGIPQHPQQNVFLGLPVELMPEEAMLLVKKEIGYIVDDVAWHTQRFNTFQGEDRQKYLASLRFQGLKARKIAQGDALKRADNALRKLAISKGKKSDPSDATPNTSLDDPPDHSSDALFESDRVASPAPSSTAFASSEPFAITPSTSYSPSSLPQNTSPPPDPPFVPGYALFEHLHSRGYFLMPGLRFGSNFNVYPGDPLRFHAHFLACAFEFDEEIPLLDLIGGGRLGTAVKKGFLIGGEDPEADSESGKKMRTFCIEWGGM</sequence>
<evidence type="ECO:0000256" key="5">
    <source>
        <dbReference type="PIRNR" id="PIRNR017250"/>
    </source>
</evidence>
<dbReference type="GO" id="GO:0003676">
    <property type="term" value="F:nucleic acid binding"/>
    <property type="evidence" value="ECO:0007669"/>
    <property type="project" value="InterPro"/>
</dbReference>
<keyword evidence="11" id="KW-1185">Reference proteome</keyword>
<keyword evidence="10" id="KW-0255">Endonuclease</keyword>
<comment type="similarity">
    <text evidence="1 5">Belongs to the tRNA-intron endonuclease family.</text>
</comment>
<proteinExistence type="inferred from homology"/>
<comment type="function">
    <text evidence="4">Constitutes one of the two catalytic subunit of the tRNA-splicing endonuclease complex, a complex responsible for identification and cleavage of the splice sites in pre-tRNA. It cleaves pre-tRNA at the 5'- and 3'-splice sites to release the intron. The products are an intron and two tRNA half-molecules bearing 2',3'-cyclic phosphate and 5'-OH termini. There are no conserved sequences at the splice sites, but the intron is invariably located at the same site in the gene, placing the splice sites an invariant distance from the constant structural features of the tRNA body. It probably carries the active site for 3'-splice site cleavage.</text>
</comment>
<feature type="active site" evidence="6">
    <location>
        <position position="237"/>
    </location>
</feature>
<protein>
    <recommendedName>
        <fullName evidence="5">tRNA-splicing endonuclease subunit Sen34</fullName>
        <ecNumber evidence="5">4.6.1.16</ecNumber>
    </recommendedName>
</protein>
<evidence type="ECO:0000256" key="4">
    <source>
        <dbReference type="ARBA" id="ARBA00059865"/>
    </source>
</evidence>
<dbReference type="Gene3D" id="3.40.1350.10">
    <property type="match status" value="1"/>
</dbReference>
<dbReference type="GO" id="GO:0000214">
    <property type="term" value="C:tRNA-intron endonuclease complex"/>
    <property type="evidence" value="ECO:0007669"/>
    <property type="project" value="UniProtKB-UniRule"/>
</dbReference>
<feature type="active site" evidence="6">
    <location>
        <position position="245"/>
    </location>
</feature>
<dbReference type="GO" id="GO:0000379">
    <property type="term" value="P:tRNA-type intron splice site recognition and cleavage"/>
    <property type="evidence" value="ECO:0007669"/>
    <property type="project" value="UniProtKB-UniRule"/>
</dbReference>
<dbReference type="Proteomes" id="UP000235672">
    <property type="component" value="Unassembled WGS sequence"/>
</dbReference>
<evidence type="ECO:0000256" key="3">
    <source>
        <dbReference type="ARBA" id="ARBA00023239"/>
    </source>
</evidence>
<dbReference type="InterPro" id="IPR059049">
    <property type="entry name" value="TSEN34_N"/>
</dbReference>